<gene>
    <name evidence="1" type="ORF">CALCODRAFT_246201</name>
</gene>
<evidence type="ECO:0000313" key="1">
    <source>
        <dbReference type="EMBL" id="KZT62288.1"/>
    </source>
</evidence>
<reference evidence="1 2" key="1">
    <citation type="journal article" date="2016" name="Mol. Biol. Evol.">
        <title>Comparative Genomics of Early-Diverging Mushroom-Forming Fungi Provides Insights into the Origins of Lignocellulose Decay Capabilities.</title>
        <authorList>
            <person name="Nagy L.G."/>
            <person name="Riley R."/>
            <person name="Tritt A."/>
            <person name="Adam C."/>
            <person name="Daum C."/>
            <person name="Floudas D."/>
            <person name="Sun H."/>
            <person name="Yadav J.S."/>
            <person name="Pangilinan J."/>
            <person name="Larsson K.H."/>
            <person name="Matsuura K."/>
            <person name="Barry K."/>
            <person name="Labutti K."/>
            <person name="Kuo R."/>
            <person name="Ohm R.A."/>
            <person name="Bhattacharya S.S."/>
            <person name="Shirouzu T."/>
            <person name="Yoshinaga Y."/>
            <person name="Martin F.M."/>
            <person name="Grigoriev I.V."/>
            <person name="Hibbett D.S."/>
        </authorList>
    </citation>
    <scope>NUCLEOTIDE SEQUENCE [LARGE SCALE GENOMIC DNA]</scope>
    <source>
        <strain evidence="1 2">HHB12733</strain>
    </source>
</reference>
<proteinExistence type="predicted"/>
<evidence type="ECO:0000313" key="2">
    <source>
        <dbReference type="Proteomes" id="UP000076842"/>
    </source>
</evidence>
<dbReference type="EMBL" id="KV423917">
    <property type="protein sequence ID" value="KZT62288.1"/>
    <property type="molecule type" value="Genomic_DNA"/>
</dbReference>
<dbReference type="InParanoid" id="A0A165JUH9"/>
<sequence>MTLINAFEYRQERYRPKITWRGLAILAKNCPRLKLAQLEFDAAELDGWPARGDIVPASDLQMLCLAWTRLDTDDYDAAARMIHQIWPNANVGWGLWHGGQLERPDDDPDDIFNRFPDLSDESYDQALVVARSIRRHLLSVRVADEAV</sequence>
<keyword evidence="2" id="KW-1185">Reference proteome</keyword>
<organism evidence="1 2">
    <name type="scientific">Calocera cornea HHB12733</name>
    <dbReference type="NCBI Taxonomy" id="1353952"/>
    <lineage>
        <taxon>Eukaryota</taxon>
        <taxon>Fungi</taxon>
        <taxon>Dikarya</taxon>
        <taxon>Basidiomycota</taxon>
        <taxon>Agaricomycotina</taxon>
        <taxon>Dacrymycetes</taxon>
        <taxon>Dacrymycetales</taxon>
        <taxon>Dacrymycetaceae</taxon>
        <taxon>Calocera</taxon>
    </lineage>
</organism>
<accession>A0A165JUH9</accession>
<dbReference type="Proteomes" id="UP000076842">
    <property type="component" value="Unassembled WGS sequence"/>
</dbReference>
<protein>
    <submittedName>
        <fullName evidence="1">Uncharacterized protein</fullName>
    </submittedName>
</protein>
<dbReference type="AlphaFoldDB" id="A0A165JUH9"/>
<name>A0A165JUH9_9BASI</name>